<dbReference type="KEGG" id="mlr:MELLADRAFT_101538"/>
<dbReference type="HOGENOM" id="CLU_534266_0_0_1"/>
<organism evidence="2">
    <name type="scientific">Melampsora larici-populina (strain 98AG31 / pathotype 3-4-7)</name>
    <name type="common">Poplar leaf rust fungus</name>
    <dbReference type="NCBI Taxonomy" id="747676"/>
    <lineage>
        <taxon>Eukaryota</taxon>
        <taxon>Fungi</taxon>
        <taxon>Dikarya</taxon>
        <taxon>Basidiomycota</taxon>
        <taxon>Pucciniomycotina</taxon>
        <taxon>Pucciniomycetes</taxon>
        <taxon>Pucciniales</taxon>
        <taxon>Melampsoraceae</taxon>
        <taxon>Melampsora</taxon>
    </lineage>
</organism>
<dbReference type="OrthoDB" id="10376619at2759"/>
<evidence type="ECO:0000313" key="2">
    <source>
        <dbReference type="Proteomes" id="UP000001072"/>
    </source>
</evidence>
<name>F4R661_MELLP</name>
<evidence type="ECO:0000313" key="1">
    <source>
        <dbReference type="EMBL" id="EGG12525.1"/>
    </source>
</evidence>
<dbReference type="InParanoid" id="F4R661"/>
<protein>
    <submittedName>
        <fullName evidence="1">Uncharacterized protein</fullName>
    </submittedName>
</protein>
<dbReference type="Proteomes" id="UP000001072">
    <property type="component" value="Unassembled WGS sequence"/>
</dbReference>
<dbReference type="AlphaFoldDB" id="F4R661"/>
<dbReference type="RefSeq" id="XP_007404900.1">
    <property type="nucleotide sequence ID" value="XM_007404838.1"/>
</dbReference>
<dbReference type="EMBL" id="GL883091">
    <property type="protein sequence ID" value="EGG12525.1"/>
    <property type="molecule type" value="Genomic_DNA"/>
</dbReference>
<dbReference type="GeneID" id="18921387"/>
<sequence>MSASYIFKKRPETMALSKRISALERCFEGSVICFCEAPLLPLGCLRSFASEPGCFRCFPSVAPVTTSLWLRHCTMKISFIALLLFVGSASTRLETTDSINLFKEIDVGQKAFTGSRQKIRIWPLGLLRFSGKDTSQSSWARMMIDRLIRLLPLRTSKYERVAKIPDTPSIIGKEEEAITKPKIIENLVPRRRVRIELEKSLLDSNSKISDPTTNLNSYLSELEKITSISPKPPSLGFGNGLESRLMKRLSQMQDYEGAEKDVMRVLVREANSQGIEDPVTVNRMIVLSIIGRFVPLQLVWLSDGLRKARESVGIPRQIVLPGTKEPIEVDRIIEHIIMLGKTIGEHLSRGFYAIENAKVNVEKEIMRFPPEQIALISAISQNPEMKSEVPLSKTAFDIAIARMSMTNADSKLRSILKVGKQEGLEEENYNLLIRHLNEIEDLLKEHEELTKISKNGLPVITWLGDNEIKGSRGKLNQEIYNVVNQVLQQTGKNPIRMLKADDLKTPQYST</sequence>
<reference evidence="2" key="1">
    <citation type="journal article" date="2011" name="Proc. Natl. Acad. Sci. U.S.A.">
        <title>Obligate biotrophy features unraveled by the genomic analysis of rust fungi.</title>
        <authorList>
            <person name="Duplessis S."/>
            <person name="Cuomo C.A."/>
            <person name="Lin Y.-C."/>
            <person name="Aerts A."/>
            <person name="Tisserant E."/>
            <person name="Veneault-Fourrey C."/>
            <person name="Joly D.L."/>
            <person name="Hacquard S."/>
            <person name="Amselem J."/>
            <person name="Cantarel B.L."/>
            <person name="Chiu R."/>
            <person name="Coutinho P.M."/>
            <person name="Feau N."/>
            <person name="Field M."/>
            <person name="Frey P."/>
            <person name="Gelhaye E."/>
            <person name="Goldberg J."/>
            <person name="Grabherr M.G."/>
            <person name="Kodira C.D."/>
            <person name="Kohler A."/>
            <person name="Kuees U."/>
            <person name="Lindquist E.A."/>
            <person name="Lucas S.M."/>
            <person name="Mago R."/>
            <person name="Mauceli E."/>
            <person name="Morin E."/>
            <person name="Murat C."/>
            <person name="Pangilinan J.L."/>
            <person name="Park R."/>
            <person name="Pearson M."/>
            <person name="Quesneville H."/>
            <person name="Rouhier N."/>
            <person name="Sakthikumar S."/>
            <person name="Salamov A.A."/>
            <person name="Schmutz J."/>
            <person name="Selles B."/>
            <person name="Shapiro H."/>
            <person name="Tanguay P."/>
            <person name="Tuskan G.A."/>
            <person name="Henrissat B."/>
            <person name="Van de Peer Y."/>
            <person name="Rouze P."/>
            <person name="Ellis J.G."/>
            <person name="Dodds P.N."/>
            <person name="Schein J.E."/>
            <person name="Zhong S."/>
            <person name="Hamelin R.C."/>
            <person name="Grigoriev I.V."/>
            <person name="Szabo L.J."/>
            <person name="Martin F."/>
        </authorList>
    </citation>
    <scope>NUCLEOTIDE SEQUENCE [LARGE SCALE GENOMIC DNA]</scope>
    <source>
        <strain evidence="2">98AG31 / pathotype 3-4-7</strain>
    </source>
</reference>
<dbReference type="VEuPathDB" id="FungiDB:MELLADRAFT_101538"/>
<accession>F4R661</accession>
<gene>
    <name evidence="1" type="ORF">MELLADRAFT_101538</name>
</gene>
<proteinExistence type="predicted"/>
<keyword evidence="2" id="KW-1185">Reference proteome</keyword>